<comment type="caution">
    <text evidence="3">The sequence shown here is derived from an EMBL/GenBank/DDBJ whole genome shotgun (WGS) entry which is preliminary data.</text>
</comment>
<evidence type="ECO:0000313" key="3">
    <source>
        <dbReference type="EMBL" id="RUO34692.1"/>
    </source>
</evidence>
<dbReference type="GO" id="GO:0009190">
    <property type="term" value="P:cyclic nucleotide biosynthetic process"/>
    <property type="evidence" value="ECO:0007669"/>
    <property type="project" value="InterPro"/>
</dbReference>
<dbReference type="AlphaFoldDB" id="A0A432WLJ9"/>
<dbReference type="Proteomes" id="UP000287823">
    <property type="component" value="Unassembled WGS sequence"/>
</dbReference>
<dbReference type="RefSeq" id="WP_126797743.1">
    <property type="nucleotide sequence ID" value="NZ_PIPO01000001.1"/>
</dbReference>
<dbReference type="GO" id="GO:0004016">
    <property type="term" value="F:adenylate cyclase activity"/>
    <property type="evidence" value="ECO:0007669"/>
    <property type="project" value="UniProtKB-ARBA"/>
</dbReference>
<dbReference type="PROSITE" id="PS50125">
    <property type="entry name" value="GUANYLATE_CYCLASE_2"/>
    <property type="match status" value="1"/>
</dbReference>
<feature type="domain" description="Guanylate cyclase" evidence="2">
    <location>
        <begin position="20"/>
        <end position="114"/>
    </location>
</feature>
<organism evidence="3 4">
    <name type="scientific">Aliidiomarina soli</name>
    <dbReference type="NCBI Taxonomy" id="1928574"/>
    <lineage>
        <taxon>Bacteria</taxon>
        <taxon>Pseudomonadati</taxon>
        <taxon>Pseudomonadota</taxon>
        <taxon>Gammaproteobacteria</taxon>
        <taxon>Alteromonadales</taxon>
        <taxon>Idiomarinaceae</taxon>
        <taxon>Aliidiomarina</taxon>
    </lineage>
</organism>
<name>A0A432WLJ9_9GAMM</name>
<protein>
    <recommendedName>
        <fullName evidence="2">Guanylate cyclase domain-containing protein</fullName>
    </recommendedName>
</protein>
<dbReference type="Gene3D" id="3.30.70.1230">
    <property type="entry name" value="Nucleotide cyclase"/>
    <property type="match status" value="1"/>
</dbReference>
<evidence type="ECO:0000313" key="4">
    <source>
        <dbReference type="Proteomes" id="UP000287823"/>
    </source>
</evidence>
<dbReference type="SUPFAM" id="SSF55073">
    <property type="entry name" value="Nucleotide cyclase"/>
    <property type="match status" value="1"/>
</dbReference>
<dbReference type="GO" id="GO:0035556">
    <property type="term" value="P:intracellular signal transduction"/>
    <property type="evidence" value="ECO:0007669"/>
    <property type="project" value="InterPro"/>
</dbReference>
<dbReference type="EMBL" id="PIPO01000001">
    <property type="protein sequence ID" value="RUO34692.1"/>
    <property type="molecule type" value="Genomic_DNA"/>
</dbReference>
<accession>A0A432WLJ9</accession>
<dbReference type="InterPro" id="IPR001054">
    <property type="entry name" value="A/G_cyclase"/>
</dbReference>
<dbReference type="InterPro" id="IPR029787">
    <property type="entry name" value="Nucleotide_cyclase"/>
</dbReference>
<evidence type="ECO:0000259" key="2">
    <source>
        <dbReference type="PROSITE" id="PS50125"/>
    </source>
</evidence>
<gene>
    <name evidence="3" type="ORF">CWE14_01430</name>
</gene>
<sequence length="224" mass="24309">MIAVLTGDLVHSSKLSEQQLNQAQQLLQQQINRHSQSGGRGELYRGDAFQLALPDARHAIKAALLAVCTLRANGVALTLSVGIGGGPVAKRSATAQQQAYVLSGRGLELTSRGELTVHSGNSAANHSLQLNTAFLSFLLQNLTRKQAEVLYDWVNHDFCEHHLVAERLQTSRQNVSLHLRKLGGHLVESYCQTFAQWLTDLPSAQNGEPSAQDGEPSAQDGEKK</sequence>
<proteinExistence type="predicted"/>
<feature type="region of interest" description="Disordered" evidence="1">
    <location>
        <begin position="202"/>
        <end position="224"/>
    </location>
</feature>
<reference evidence="3 4" key="1">
    <citation type="journal article" date="2011" name="Front. Microbiol.">
        <title>Genomic signatures of strain selection and enhancement in Bacillus atrophaeus var. globigii, a historical biowarfare simulant.</title>
        <authorList>
            <person name="Gibbons H.S."/>
            <person name="Broomall S.M."/>
            <person name="McNew L.A."/>
            <person name="Daligault H."/>
            <person name="Chapman C."/>
            <person name="Bruce D."/>
            <person name="Karavis M."/>
            <person name="Krepps M."/>
            <person name="McGregor P.A."/>
            <person name="Hong C."/>
            <person name="Park K.H."/>
            <person name="Akmal A."/>
            <person name="Feldman A."/>
            <person name="Lin J.S."/>
            <person name="Chang W.E."/>
            <person name="Higgs B.W."/>
            <person name="Demirev P."/>
            <person name="Lindquist J."/>
            <person name="Liem A."/>
            <person name="Fochler E."/>
            <person name="Read T.D."/>
            <person name="Tapia R."/>
            <person name="Johnson S."/>
            <person name="Bishop-Lilly K.A."/>
            <person name="Detter C."/>
            <person name="Han C."/>
            <person name="Sozhamannan S."/>
            <person name="Rosenzweig C.N."/>
            <person name="Skowronski E.W."/>
        </authorList>
    </citation>
    <scope>NUCLEOTIDE SEQUENCE [LARGE SCALE GENOMIC DNA]</scope>
    <source>
        <strain evidence="3 4">Y4G10-17</strain>
    </source>
</reference>
<evidence type="ECO:0000256" key="1">
    <source>
        <dbReference type="SAM" id="MobiDB-lite"/>
    </source>
</evidence>
<keyword evidence="4" id="KW-1185">Reference proteome</keyword>